<protein>
    <submittedName>
        <fullName evidence="1">Uncharacterized protein</fullName>
    </submittedName>
</protein>
<dbReference type="Proteomes" id="UP000054630">
    <property type="component" value="Unassembled WGS sequence"/>
</dbReference>
<proteinExistence type="predicted"/>
<accession>A0A0V0S087</accession>
<reference evidence="1 2" key="1">
    <citation type="submission" date="2015-01" db="EMBL/GenBank/DDBJ databases">
        <title>Evolution of Trichinella species and genotypes.</title>
        <authorList>
            <person name="Korhonen P.K."/>
            <person name="Edoardo P."/>
            <person name="Giuseppe L.R."/>
            <person name="Gasser R.B."/>
        </authorList>
    </citation>
    <scope>NUCLEOTIDE SEQUENCE [LARGE SCALE GENOMIC DNA]</scope>
    <source>
        <strain evidence="1">ISS37</strain>
    </source>
</reference>
<keyword evidence="2" id="KW-1185">Reference proteome</keyword>
<evidence type="ECO:0000313" key="2">
    <source>
        <dbReference type="Proteomes" id="UP000054630"/>
    </source>
</evidence>
<sequence length="46" mass="5188">MFPSQILRWTLMGQPLDSKSIADATVKDPILAIMLRGMQHGYKAKE</sequence>
<dbReference type="AlphaFoldDB" id="A0A0V0S087"/>
<comment type="caution">
    <text evidence="1">The sequence shown here is derived from an EMBL/GenBank/DDBJ whole genome shotgun (WGS) entry which is preliminary data.</text>
</comment>
<name>A0A0V0S087_9BILA</name>
<organism evidence="1 2">
    <name type="scientific">Trichinella nelsoni</name>
    <dbReference type="NCBI Taxonomy" id="6336"/>
    <lineage>
        <taxon>Eukaryota</taxon>
        <taxon>Metazoa</taxon>
        <taxon>Ecdysozoa</taxon>
        <taxon>Nematoda</taxon>
        <taxon>Enoplea</taxon>
        <taxon>Dorylaimia</taxon>
        <taxon>Trichinellida</taxon>
        <taxon>Trichinellidae</taxon>
        <taxon>Trichinella</taxon>
    </lineage>
</organism>
<evidence type="ECO:0000313" key="1">
    <source>
        <dbReference type="EMBL" id="KRX20179.1"/>
    </source>
</evidence>
<dbReference type="EMBL" id="JYDL01000052">
    <property type="protein sequence ID" value="KRX20179.1"/>
    <property type="molecule type" value="Genomic_DNA"/>
</dbReference>
<gene>
    <name evidence="1" type="ORF">T07_14179</name>
</gene>